<keyword evidence="7" id="KW-1185">Reference proteome</keyword>
<feature type="region of interest" description="Disordered" evidence="4">
    <location>
        <begin position="1"/>
        <end position="28"/>
    </location>
</feature>
<dbReference type="InterPro" id="IPR041664">
    <property type="entry name" value="AAA_16"/>
</dbReference>
<sequence length="931" mass="97987">MVQANGNSPGQFGTPPPQDDRGRDPGAETVGELVSLTTRERQVAALVAEGLSSAAIAAELYLSPRTVETHIARIYRKTGVSSRAALASIVTRSKADPPAPADPPADIAPRTPRAARGSRLVGRGVEVDSVTRALADLKAGTGRAIALVGEPGIGKSSLLRTAAAQARDQGIQVLTAHGGHPALPALLGGPGTMDLHEVAAHAADRAAVMAVVDDLHDLAADRIADIERLIETTAAGPVLCLLSYRQRQLSPALAAVLSRASSAGFLEVWSLGPLSQEQARELLGDRPNLDQVHREAEGNPQYLQIMAADDRTAVDAETAILGELTGLDARALAVVQAAAVLDGPFHPELLAGVAGLELSVVMAALDSLARLDLVRPAEPASQLTLRHPAIGKVVYRRLEPGRRTELHRMAEAELAARAAPIAERAHHVARAADPRRPEHATTLIAAARGMIYTSPAVAKGHLQAALSLLQEGGAHWYEAKVLLARTRLLTGDASESRALLEALRSDIPGGPPGDATALADSSRIERRLGRYTEAGALARAGLAALTDDDSATAAALHSELADYAYDVQDFETSRQHAETAAALAHGHGDRVGETYALGKAALAHLFTSDQDSALTTLRKAAELLDAVPDSTLVANLEAAFQVGMAEGMLGRLVDSERHLTRGAVLSRRTGQTYIHPQMVTVLGNAQLRAGNLHGALATLDEADHQVRRIGDTATEAVLMTLRAEALFWRDGPGDLTDATETAERVMASVGSTLTSWAVSVRCTTAEFVLHAGDPARAGWLLLDAAGGEGLPRFTAWRRPRWCESLTQVAAAEGDQDAADRWARLAEESVEQLPSAGRRGFALRARMRARVLRGDTDGALRSARDAIADFATCGERLELARTLLTAAALALDAGRTDAVGGRLDRAAVLADQCGSARLAAGVTTQRARLADR</sequence>
<name>A0ABV6XPD5_9ACTN</name>
<feature type="compositionally biased region" description="Polar residues" evidence="4">
    <location>
        <begin position="1"/>
        <end position="11"/>
    </location>
</feature>
<dbReference type="InterPro" id="IPR027417">
    <property type="entry name" value="P-loop_NTPase"/>
</dbReference>
<evidence type="ECO:0000259" key="5">
    <source>
        <dbReference type="PROSITE" id="PS50043"/>
    </source>
</evidence>
<comment type="caution">
    <text evidence="6">The sequence shown here is derived from an EMBL/GenBank/DDBJ whole genome shotgun (WGS) entry which is preliminary data.</text>
</comment>
<dbReference type="Pfam" id="PF13191">
    <property type="entry name" value="AAA_16"/>
    <property type="match status" value="1"/>
</dbReference>
<proteinExistence type="predicted"/>
<dbReference type="Gene3D" id="1.10.10.10">
    <property type="entry name" value="Winged helix-like DNA-binding domain superfamily/Winged helix DNA-binding domain"/>
    <property type="match status" value="1"/>
</dbReference>
<dbReference type="RefSeq" id="WP_380565669.1">
    <property type="nucleotide sequence ID" value="NZ_JBEUKS010000006.1"/>
</dbReference>
<evidence type="ECO:0000256" key="2">
    <source>
        <dbReference type="ARBA" id="ARBA00023125"/>
    </source>
</evidence>
<dbReference type="PANTHER" id="PTHR44688:SF16">
    <property type="entry name" value="DNA-BINDING TRANSCRIPTIONAL ACTIVATOR DEVR_DOSR"/>
    <property type="match status" value="1"/>
</dbReference>
<dbReference type="SUPFAM" id="SSF48452">
    <property type="entry name" value="TPR-like"/>
    <property type="match status" value="1"/>
</dbReference>
<dbReference type="InterPro" id="IPR011990">
    <property type="entry name" value="TPR-like_helical_dom_sf"/>
</dbReference>
<dbReference type="EMBL" id="JBEUKS010000006">
    <property type="protein sequence ID" value="MFC1440106.1"/>
    <property type="molecule type" value="Genomic_DNA"/>
</dbReference>
<keyword evidence="1" id="KW-0805">Transcription regulation</keyword>
<dbReference type="InterPro" id="IPR016032">
    <property type="entry name" value="Sig_transdc_resp-reg_C-effctor"/>
</dbReference>
<protein>
    <submittedName>
        <fullName evidence="6">LuxR C-terminal-related transcriptional regulator</fullName>
    </submittedName>
</protein>
<evidence type="ECO:0000256" key="3">
    <source>
        <dbReference type="ARBA" id="ARBA00023163"/>
    </source>
</evidence>
<dbReference type="PROSITE" id="PS00622">
    <property type="entry name" value="HTH_LUXR_1"/>
    <property type="match status" value="1"/>
</dbReference>
<gene>
    <name evidence="6" type="ORF">ABUW04_17780</name>
</gene>
<dbReference type="Pfam" id="PF00196">
    <property type="entry name" value="GerE"/>
    <property type="match status" value="1"/>
</dbReference>
<dbReference type="InterPro" id="IPR000792">
    <property type="entry name" value="Tscrpt_reg_LuxR_C"/>
</dbReference>
<dbReference type="InterPro" id="IPR036388">
    <property type="entry name" value="WH-like_DNA-bd_sf"/>
</dbReference>
<dbReference type="CDD" id="cd06170">
    <property type="entry name" value="LuxR_C_like"/>
    <property type="match status" value="1"/>
</dbReference>
<evidence type="ECO:0000256" key="1">
    <source>
        <dbReference type="ARBA" id="ARBA00023015"/>
    </source>
</evidence>
<dbReference type="PRINTS" id="PR00038">
    <property type="entry name" value="HTHLUXR"/>
</dbReference>
<dbReference type="SMART" id="SM00421">
    <property type="entry name" value="HTH_LUXR"/>
    <property type="match status" value="1"/>
</dbReference>
<feature type="region of interest" description="Disordered" evidence="4">
    <location>
        <begin position="91"/>
        <end position="116"/>
    </location>
</feature>
<accession>A0ABV6XPD5</accession>
<dbReference type="SUPFAM" id="SSF46894">
    <property type="entry name" value="C-terminal effector domain of the bipartite response regulators"/>
    <property type="match status" value="1"/>
</dbReference>
<organism evidence="6 7">
    <name type="scientific">Streptacidiphilus jeojiensis</name>
    <dbReference type="NCBI Taxonomy" id="3229225"/>
    <lineage>
        <taxon>Bacteria</taxon>
        <taxon>Bacillati</taxon>
        <taxon>Actinomycetota</taxon>
        <taxon>Actinomycetes</taxon>
        <taxon>Kitasatosporales</taxon>
        <taxon>Streptomycetaceae</taxon>
        <taxon>Streptacidiphilus</taxon>
    </lineage>
</organism>
<dbReference type="Gene3D" id="1.25.40.10">
    <property type="entry name" value="Tetratricopeptide repeat domain"/>
    <property type="match status" value="1"/>
</dbReference>
<feature type="compositionally biased region" description="Low complexity" evidence="4">
    <location>
        <begin position="104"/>
        <end position="115"/>
    </location>
</feature>
<evidence type="ECO:0000313" key="6">
    <source>
        <dbReference type="EMBL" id="MFC1440106.1"/>
    </source>
</evidence>
<dbReference type="PANTHER" id="PTHR44688">
    <property type="entry name" value="DNA-BINDING TRANSCRIPTIONAL ACTIVATOR DEVR_DOSR"/>
    <property type="match status" value="1"/>
</dbReference>
<reference evidence="6 7" key="1">
    <citation type="submission" date="2024-06" db="EMBL/GenBank/DDBJ databases">
        <authorList>
            <person name="Lee S.D."/>
        </authorList>
    </citation>
    <scope>NUCLEOTIDE SEQUENCE [LARGE SCALE GENOMIC DNA]</scope>
    <source>
        <strain evidence="6 7">N1-10</strain>
    </source>
</reference>
<dbReference type="SUPFAM" id="SSF52540">
    <property type="entry name" value="P-loop containing nucleoside triphosphate hydrolases"/>
    <property type="match status" value="1"/>
</dbReference>
<keyword evidence="3" id="KW-0804">Transcription</keyword>
<dbReference type="PROSITE" id="PS50043">
    <property type="entry name" value="HTH_LUXR_2"/>
    <property type="match status" value="1"/>
</dbReference>
<evidence type="ECO:0000313" key="7">
    <source>
        <dbReference type="Proteomes" id="UP001592581"/>
    </source>
</evidence>
<dbReference type="Gene3D" id="3.40.50.300">
    <property type="entry name" value="P-loop containing nucleotide triphosphate hydrolases"/>
    <property type="match status" value="1"/>
</dbReference>
<keyword evidence="2" id="KW-0238">DNA-binding</keyword>
<feature type="domain" description="HTH luxR-type" evidence="5">
    <location>
        <begin position="29"/>
        <end position="94"/>
    </location>
</feature>
<dbReference type="Proteomes" id="UP001592581">
    <property type="component" value="Unassembled WGS sequence"/>
</dbReference>
<evidence type="ECO:0000256" key="4">
    <source>
        <dbReference type="SAM" id="MobiDB-lite"/>
    </source>
</evidence>